<evidence type="ECO:0000256" key="4">
    <source>
        <dbReference type="SAM" id="MobiDB-lite"/>
    </source>
</evidence>
<dbReference type="RefSeq" id="WP_109776658.1">
    <property type="nucleotide sequence ID" value="NZ_QGDQ01000047.1"/>
</dbReference>
<protein>
    <submittedName>
        <fullName evidence="7">Papain like protease</fullName>
    </submittedName>
</protein>
<dbReference type="PROSITE" id="PS50853">
    <property type="entry name" value="FN3"/>
    <property type="match status" value="3"/>
</dbReference>
<dbReference type="PANTHER" id="PTHR13817">
    <property type="entry name" value="TITIN"/>
    <property type="match status" value="1"/>
</dbReference>
<keyword evidence="8" id="KW-1185">Reference proteome</keyword>
<dbReference type="Gene3D" id="2.60.40.10">
    <property type="entry name" value="Immunoglobulins"/>
    <property type="match status" value="3"/>
</dbReference>
<evidence type="ECO:0000256" key="3">
    <source>
        <dbReference type="ARBA" id="ARBA00023326"/>
    </source>
</evidence>
<dbReference type="SUPFAM" id="SSF49265">
    <property type="entry name" value="Fibronectin type III"/>
    <property type="match status" value="2"/>
</dbReference>
<feature type="compositionally biased region" description="Low complexity" evidence="4">
    <location>
        <begin position="535"/>
        <end position="545"/>
    </location>
</feature>
<evidence type="ECO:0000256" key="5">
    <source>
        <dbReference type="SAM" id="SignalP"/>
    </source>
</evidence>
<dbReference type="Pfam" id="PF00112">
    <property type="entry name" value="Peptidase_C1"/>
    <property type="match status" value="1"/>
</dbReference>
<keyword evidence="3" id="KW-0119">Carbohydrate metabolism</keyword>
<dbReference type="Pfam" id="PF00041">
    <property type="entry name" value="fn3"/>
    <property type="match status" value="3"/>
</dbReference>
<evidence type="ECO:0000259" key="6">
    <source>
        <dbReference type="PROSITE" id="PS50853"/>
    </source>
</evidence>
<feature type="chain" id="PRO_5016293382" evidence="5">
    <location>
        <begin position="30"/>
        <end position="580"/>
    </location>
</feature>
<keyword evidence="5" id="KW-0732">Signal</keyword>
<evidence type="ECO:0000256" key="2">
    <source>
        <dbReference type="ARBA" id="ARBA00023295"/>
    </source>
</evidence>
<feature type="domain" description="Fibronectin type-III" evidence="6">
    <location>
        <begin position="489"/>
        <end position="580"/>
    </location>
</feature>
<dbReference type="SMART" id="SM00645">
    <property type="entry name" value="Pept_C1"/>
    <property type="match status" value="1"/>
</dbReference>
<dbReference type="Gene3D" id="3.90.70.10">
    <property type="entry name" value="Cysteine proteinases"/>
    <property type="match status" value="1"/>
</dbReference>
<dbReference type="EMBL" id="QGDQ01000047">
    <property type="protein sequence ID" value="PWJ46433.1"/>
    <property type="molecule type" value="Genomic_DNA"/>
</dbReference>
<dbReference type="InterPro" id="IPR038765">
    <property type="entry name" value="Papain-like_cys_pep_sf"/>
</dbReference>
<dbReference type="OrthoDB" id="5289073at2"/>
<proteinExistence type="predicted"/>
<keyword evidence="7" id="KW-0378">Hydrolase</keyword>
<keyword evidence="1" id="KW-0677">Repeat</keyword>
<accession>A0A315ZMR1</accession>
<dbReference type="InterPro" id="IPR000668">
    <property type="entry name" value="Peptidase_C1A_C"/>
</dbReference>
<dbReference type="InterPro" id="IPR003961">
    <property type="entry name" value="FN3_dom"/>
</dbReference>
<dbReference type="GO" id="GO:0016798">
    <property type="term" value="F:hydrolase activity, acting on glycosyl bonds"/>
    <property type="evidence" value="ECO:0007669"/>
    <property type="project" value="UniProtKB-KW"/>
</dbReference>
<feature type="region of interest" description="Disordered" evidence="4">
    <location>
        <begin position="525"/>
        <end position="545"/>
    </location>
</feature>
<gene>
    <name evidence="7" type="ORF">BXY45_1472</name>
</gene>
<comment type="caution">
    <text evidence="7">The sequence shown here is derived from an EMBL/GenBank/DDBJ whole genome shotgun (WGS) entry which is preliminary data.</text>
</comment>
<dbReference type="CDD" id="cd00063">
    <property type="entry name" value="FN3"/>
    <property type="match status" value="2"/>
</dbReference>
<feature type="domain" description="Fibronectin type-III" evidence="6">
    <location>
        <begin position="392"/>
        <end position="487"/>
    </location>
</feature>
<name>A0A315ZMR1_9ACTN</name>
<dbReference type="PANTHER" id="PTHR13817:SF166">
    <property type="entry name" value="NEURONAL IGCAM-RELATED"/>
    <property type="match status" value="1"/>
</dbReference>
<sequence>MRHWFRAALATSLATATAVVGIAVVPASAATSAPTPSSSGTLHPLGALVSGTTQAPILPTNSRMALPESVDLTPWAVPVGDQGSVGSCVAWAIGYGLQGWEANRAGREASIFAPMYMYSQIHVGNGDNGAYPRDGAQLLVAQGIDTQAHYTHGNYDWQTTPTTAERTNAELFQATSWTNLYDGVPGDGAITSIKSVLASQHPVALLFPIYPAFDALSVSDNHLSASEIPGTRSRGNHDVQVLGYDSTGVLIQNSWGTNWGNQGRAWLDWDFVTQYSLGAVTLGSIEPPVTQTAPSAPQSVTATRPSASTATLTWKAPPSNGGSTITGYTVSRDGKDASGRGAWSTTVSATTTSFTFSNLVATSGYTLSVRAINAIGTGAAASATVAAAPSTPSAATSVTGSATTTAATLTWAAPASNGGSAITGYRVARDGTSSTGAGAWSTTKSATSTSQTFTSLLQATTYNLSVAAVNANGAGPTTTVTVTTGGTSVPQSVKATVSGTTATLTWTPPAITGSTVTGYSVGRNGFDSKGNGPWSTTKSSTSRSQTFTNLRPGGTYVLSVAAVTGQGKGNVATVTVTIPS</sequence>
<dbReference type="Proteomes" id="UP000245469">
    <property type="component" value="Unassembled WGS sequence"/>
</dbReference>
<dbReference type="CDD" id="cd02619">
    <property type="entry name" value="Peptidase_C1"/>
    <property type="match status" value="1"/>
</dbReference>
<feature type="signal peptide" evidence="5">
    <location>
        <begin position="1"/>
        <end position="29"/>
    </location>
</feature>
<dbReference type="InterPro" id="IPR013783">
    <property type="entry name" value="Ig-like_fold"/>
</dbReference>
<organism evidence="7 8">
    <name type="scientific">Quadrisphaera granulorum</name>
    <dbReference type="NCBI Taxonomy" id="317664"/>
    <lineage>
        <taxon>Bacteria</taxon>
        <taxon>Bacillati</taxon>
        <taxon>Actinomycetota</taxon>
        <taxon>Actinomycetes</taxon>
        <taxon>Kineosporiales</taxon>
        <taxon>Kineosporiaceae</taxon>
        <taxon>Quadrisphaera</taxon>
    </lineage>
</organism>
<dbReference type="GO" id="GO:0006508">
    <property type="term" value="P:proteolysis"/>
    <property type="evidence" value="ECO:0007669"/>
    <property type="project" value="UniProtKB-KW"/>
</dbReference>
<dbReference type="GO" id="GO:0000272">
    <property type="term" value="P:polysaccharide catabolic process"/>
    <property type="evidence" value="ECO:0007669"/>
    <property type="project" value="UniProtKB-KW"/>
</dbReference>
<evidence type="ECO:0000256" key="1">
    <source>
        <dbReference type="ARBA" id="ARBA00022737"/>
    </source>
</evidence>
<feature type="compositionally biased region" description="Polar residues" evidence="4">
    <location>
        <begin position="290"/>
        <end position="312"/>
    </location>
</feature>
<dbReference type="InterPro" id="IPR050964">
    <property type="entry name" value="Striated_Muscle_Regulatory"/>
</dbReference>
<feature type="domain" description="Fibronectin type-III" evidence="6">
    <location>
        <begin position="296"/>
        <end position="391"/>
    </location>
</feature>
<evidence type="ECO:0000313" key="8">
    <source>
        <dbReference type="Proteomes" id="UP000245469"/>
    </source>
</evidence>
<feature type="region of interest" description="Disordered" evidence="4">
    <location>
        <begin position="290"/>
        <end position="327"/>
    </location>
</feature>
<dbReference type="InterPro" id="IPR036116">
    <property type="entry name" value="FN3_sf"/>
</dbReference>
<keyword evidence="3" id="KW-0624">Polysaccharide degradation</keyword>
<evidence type="ECO:0000313" key="7">
    <source>
        <dbReference type="EMBL" id="PWJ46433.1"/>
    </source>
</evidence>
<dbReference type="SMART" id="SM00060">
    <property type="entry name" value="FN3"/>
    <property type="match status" value="3"/>
</dbReference>
<reference evidence="7 8" key="1">
    <citation type="submission" date="2018-03" db="EMBL/GenBank/DDBJ databases">
        <title>Genomic Encyclopedia of Archaeal and Bacterial Type Strains, Phase II (KMG-II): from individual species to whole genera.</title>
        <authorList>
            <person name="Goeker M."/>
        </authorList>
    </citation>
    <scope>NUCLEOTIDE SEQUENCE [LARGE SCALE GENOMIC DNA]</scope>
    <source>
        <strain evidence="7 8">DSM 44889</strain>
    </source>
</reference>
<dbReference type="SUPFAM" id="SSF54001">
    <property type="entry name" value="Cysteine proteinases"/>
    <property type="match status" value="1"/>
</dbReference>
<keyword evidence="2" id="KW-0326">Glycosidase</keyword>
<dbReference type="GO" id="GO:0008234">
    <property type="term" value="F:cysteine-type peptidase activity"/>
    <property type="evidence" value="ECO:0007669"/>
    <property type="project" value="InterPro"/>
</dbReference>
<dbReference type="PRINTS" id="PR00014">
    <property type="entry name" value="FNTYPEIII"/>
</dbReference>
<keyword evidence="7" id="KW-0645">Protease</keyword>
<dbReference type="AlphaFoldDB" id="A0A315ZMR1"/>